<proteinExistence type="predicted"/>
<evidence type="ECO:0000259" key="3">
    <source>
        <dbReference type="Pfam" id="PF09468"/>
    </source>
</evidence>
<dbReference type="FunFam" id="3.40.50.300:FF:003205">
    <property type="entry name" value="CTP synthase"/>
    <property type="match status" value="1"/>
</dbReference>
<dbReference type="GO" id="GO:0003883">
    <property type="term" value="F:CTP synthase activity"/>
    <property type="evidence" value="ECO:0007669"/>
    <property type="project" value="InterPro"/>
</dbReference>
<feature type="domain" description="Ribonuclease H2 subunit B wHTH" evidence="3">
    <location>
        <begin position="318"/>
        <end position="414"/>
    </location>
</feature>
<evidence type="ECO:0000259" key="2">
    <source>
        <dbReference type="Pfam" id="PF06418"/>
    </source>
</evidence>
<dbReference type="SUPFAM" id="SSF52540">
    <property type="entry name" value="P-loop containing nucleoside triphosphate hydrolases"/>
    <property type="match status" value="1"/>
</dbReference>
<dbReference type="InterPro" id="IPR004468">
    <property type="entry name" value="CTP_synthase"/>
</dbReference>
<dbReference type="GO" id="GO:0042802">
    <property type="term" value="F:identical protein binding"/>
    <property type="evidence" value="ECO:0007669"/>
    <property type="project" value="TreeGrafter"/>
</dbReference>
<dbReference type="PANTHER" id="PTHR11550:SF31">
    <property type="entry name" value="CTP SYNTHASE"/>
    <property type="match status" value="1"/>
</dbReference>
<dbReference type="PANTHER" id="PTHR11550">
    <property type="entry name" value="CTP SYNTHASE"/>
    <property type="match status" value="1"/>
</dbReference>
<protein>
    <recommendedName>
        <fullName evidence="6">CTP synthase</fullName>
    </recommendedName>
</protein>
<dbReference type="AlphaFoldDB" id="A0A8S9H1T8"/>
<dbReference type="GO" id="GO:0019856">
    <property type="term" value="P:pyrimidine nucleobase biosynthetic process"/>
    <property type="evidence" value="ECO:0007669"/>
    <property type="project" value="TreeGrafter"/>
</dbReference>
<evidence type="ECO:0000313" key="5">
    <source>
        <dbReference type="Proteomes" id="UP000712281"/>
    </source>
</evidence>
<evidence type="ECO:0000256" key="1">
    <source>
        <dbReference type="SAM" id="MobiDB-lite"/>
    </source>
</evidence>
<dbReference type="EMBL" id="QGKW02001988">
    <property type="protein sequence ID" value="KAF2550328.1"/>
    <property type="molecule type" value="Genomic_DNA"/>
</dbReference>
<dbReference type="Pfam" id="PF06418">
    <property type="entry name" value="CTP_synth_N"/>
    <property type="match status" value="1"/>
</dbReference>
<dbReference type="GO" id="GO:0006241">
    <property type="term" value="P:CTP biosynthetic process"/>
    <property type="evidence" value="ECO:0007669"/>
    <property type="project" value="TreeGrafter"/>
</dbReference>
<name>A0A8S9H1T8_BRACR</name>
<comment type="caution">
    <text evidence="4">The sequence shown here is derived from an EMBL/GenBank/DDBJ whole genome shotgun (WGS) entry which is preliminary data.</text>
</comment>
<dbReference type="Pfam" id="PF09468">
    <property type="entry name" value="RNase_H2-Ydr279"/>
    <property type="match status" value="1"/>
</dbReference>
<sequence length="703" mass="78266">MLGVLKIKLASGIKFGHDGADAADLQGGGVLVWCPRCSASNQIWCAFLWLCDQCLTFYLADFLPMVVSTVIACHPFLFRECVRSVSEAAIGRSWCECRSGSYRVAWLCAAASQVVKEETAEKKMKYVVVSGGVVSGLGKGVTASSIGLILKSCGFRVTAIKIDPYLNIDAGTMSPIEHGEVYVLDDGGEVDLDLGNYERFMDIKLTSENNITTGKVYKHVLEKERKGDYLGKTVQVVPHITDAIQEWIERAARIPVDGQSSPADVCVIELGGTIGDIESMPFINALGQFSYRVGSENFCLIHVSLVPVLNVVGEQASFLSLKISFSQKGEDPGKFRQLDEILFVEGYPEYQHLLPLAEKCMEIVCQTQEVGSMKFYRLDNSKVLAWLSCKVSCLKKTLPELDKNYAAQGEKQTLVDAVSIVGEYLKTEPWLKLLYDHLGLEFVDPTMKETNTENLPNANENKMEYSNSIQEKATKKTGKPGKQTKQAKVETGSKNIRDMFSRAFSIVGEYLKTEPWLKLLYDHLGLEFVDPTMKETNKENLPNANENKMEYSNSSQEKANKKTGKPGKQIKQAKVSCLKKTLPELDKNYAAQGEKQTLVDAVSIVGEYLKTEPWLKLLYDHLGLEFVDPTMKETNTENLPNANENKMEYSNSIQEKATKKTGKPGKQTKQAKLRNDLCLARNILNKDQHTFGLNSKFVISVAY</sequence>
<feature type="region of interest" description="Disordered" evidence="1">
    <location>
        <begin position="470"/>
        <end position="490"/>
    </location>
</feature>
<dbReference type="Gene3D" id="3.40.50.300">
    <property type="entry name" value="P-loop containing nucleotide triphosphate hydrolases"/>
    <property type="match status" value="1"/>
</dbReference>
<dbReference type="Gene3D" id="1.10.20.120">
    <property type="match status" value="1"/>
</dbReference>
<evidence type="ECO:0008006" key="6">
    <source>
        <dbReference type="Google" id="ProtNLM"/>
    </source>
</evidence>
<dbReference type="InterPro" id="IPR027417">
    <property type="entry name" value="P-loop_NTPase"/>
</dbReference>
<dbReference type="InterPro" id="IPR017456">
    <property type="entry name" value="CTP_synthase_N"/>
</dbReference>
<gene>
    <name evidence="4" type="ORF">F2Q68_00037209</name>
</gene>
<feature type="region of interest" description="Disordered" evidence="1">
    <location>
        <begin position="536"/>
        <end position="570"/>
    </location>
</feature>
<reference evidence="4" key="1">
    <citation type="submission" date="2019-12" db="EMBL/GenBank/DDBJ databases">
        <title>Genome sequencing and annotation of Brassica cretica.</title>
        <authorList>
            <person name="Studholme D.J."/>
            <person name="Sarris P.F."/>
        </authorList>
    </citation>
    <scope>NUCLEOTIDE SEQUENCE</scope>
    <source>
        <strain evidence="4">PFS-001/15</strain>
        <tissue evidence="4">Leaf</tissue>
    </source>
</reference>
<dbReference type="InterPro" id="IPR019024">
    <property type="entry name" value="RNase_H2_suB_wHTH"/>
</dbReference>
<dbReference type="Proteomes" id="UP000712281">
    <property type="component" value="Unassembled WGS sequence"/>
</dbReference>
<feature type="domain" description="CTP synthase N-terminal" evidence="2">
    <location>
        <begin position="125"/>
        <end position="315"/>
    </location>
</feature>
<accession>A0A8S9H1T8</accession>
<organism evidence="4 5">
    <name type="scientific">Brassica cretica</name>
    <name type="common">Mustard</name>
    <dbReference type="NCBI Taxonomy" id="69181"/>
    <lineage>
        <taxon>Eukaryota</taxon>
        <taxon>Viridiplantae</taxon>
        <taxon>Streptophyta</taxon>
        <taxon>Embryophyta</taxon>
        <taxon>Tracheophyta</taxon>
        <taxon>Spermatophyta</taxon>
        <taxon>Magnoliopsida</taxon>
        <taxon>eudicotyledons</taxon>
        <taxon>Gunneridae</taxon>
        <taxon>Pentapetalae</taxon>
        <taxon>rosids</taxon>
        <taxon>malvids</taxon>
        <taxon>Brassicales</taxon>
        <taxon>Brassicaceae</taxon>
        <taxon>Brassiceae</taxon>
        <taxon>Brassica</taxon>
    </lineage>
</organism>
<evidence type="ECO:0000313" key="4">
    <source>
        <dbReference type="EMBL" id="KAF2550328.1"/>
    </source>
</evidence>
<feature type="compositionally biased region" description="Polar residues" evidence="1">
    <location>
        <begin position="539"/>
        <end position="557"/>
    </location>
</feature>